<keyword evidence="2" id="KW-1185">Reference proteome</keyword>
<accession>A0AAD7WP85</accession>
<dbReference type="Proteomes" id="UP001221898">
    <property type="component" value="Unassembled WGS sequence"/>
</dbReference>
<organism evidence="1 2">
    <name type="scientific">Aldrovandia affinis</name>
    <dbReference type="NCBI Taxonomy" id="143900"/>
    <lineage>
        <taxon>Eukaryota</taxon>
        <taxon>Metazoa</taxon>
        <taxon>Chordata</taxon>
        <taxon>Craniata</taxon>
        <taxon>Vertebrata</taxon>
        <taxon>Euteleostomi</taxon>
        <taxon>Actinopterygii</taxon>
        <taxon>Neopterygii</taxon>
        <taxon>Teleostei</taxon>
        <taxon>Notacanthiformes</taxon>
        <taxon>Halosauridae</taxon>
        <taxon>Aldrovandia</taxon>
    </lineage>
</organism>
<comment type="caution">
    <text evidence="1">The sequence shown here is derived from an EMBL/GenBank/DDBJ whole genome shotgun (WGS) entry which is preliminary data.</text>
</comment>
<reference evidence="1" key="1">
    <citation type="journal article" date="2023" name="Science">
        <title>Genome structures resolve the early diversification of teleost fishes.</title>
        <authorList>
            <person name="Parey E."/>
            <person name="Louis A."/>
            <person name="Montfort J."/>
            <person name="Bouchez O."/>
            <person name="Roques C."/>
            <person name="Iampietro C."/>
            <person name="Lluch J."/>
            <person name="Castinel A."/>
            <person name="Donnadieu C."/>
            <person name="Desvignes T."/>
            <person name="Floi Bucao C."/>
            <person name="Jouanno E."/>
            <person name="Wen M."/>
            <person name="Mejri S."/>
            <person name="Dirks R."/>
            <person name="Jansen H."/>
            <person name="Henkel C."/>
            <person name="Chen W.J."/>
            <person name="Zahm M."/>
            <person name="Cabau C."/>
            <person name="Klopp C."/>
            <person name="Thompson A.W."/>
            <person name="Robinson-Rechavi M."/>
            <person name="Braasch I."/>
            <person name="Lecointre G."/>
            <person name="Bobe J."/>
            <person name="Postlethwait J.H."/>
            <person name="Berthelot C."/>
            <person name="Roest Crollius H."/>
            <person name="Guiguen Y."/>
        </authorList>
    </citation>
    <scope>NUCLEOTIDE SEQUENCE</scope>
    <source>
        <strain evidence="1">NC1722</strain>
    </source>
</reference>
<dbReference type="AlphaFoldDB" id="A0AAD7WP85"/>
<evidence type="ECO:0000313" key="1">
    <source>
        <dbReference type="EMBL" id="KAJ8403304.1"/>
    </source>
</evidence>
<dbReference type="EMBL" id="JAINUG010000059">
    <property type="protein sequence ID" value="KAJ8403304.1"/>
    <property type="molecule type" value="Genomic_DNA"/>
</dbReference>
<proteinExistence type="predicted"/>
<sequence>MLRCSSLICPSQSCLSRLKRSRSSDLSWLHLFSLCCSFQRKSMVVLWFSASSRLCSSRSCFSASPTSSMFGALPCSSYSSPEGKKPKIIHRCRITPQL</sequence>
<protein>
    <submittedName>
        <fullName evidence="1">Uncharacterized protein</fullName>
    </submittedName>
</protein>
<gene>
    <name evidence="1" type="ORF">AAFF_G00355210</name>
</gene>
<name>A0AAD7WP85_9TELE</name>
<evidence type="ECO:0000313" key="2">
    <source>
        <dbReference type="Proteomes" id="UP001221898"/>
    </source>
</evidence>